<comment type="caution">
    <text evidence="2">The sequence shown here is derived from an EMBL/GenBank/DDBJ whole genome shotgun (WGS) entry which is preliminary data.</text>
</comment>
<sequence>MVYIGTDTVAAGRAVAGEQDERTVSIPGVLSAGVWTVGLAIGLMAMATGHDLLAGVALVLAIASPWFGLAWVSHNQRNAFRRQRSAARTAPVAPYAGGWPGRY</sequence>
<keyword evidence="1" id="KW-0812">Transmembrane</keyword>
<proteinExistence type="predicted"/>
<feature type="transmembrane region" description="Helical" evidence="1">
    <location>
        <begin position="52"/>
        <end position="72"/>
    </location>
</feature>
<dbReference type="Proteomes" id="UP000093925">
    <property type="component" value="Unassembled WGS sequence"/>
</dbReference>
<organism evidence="2 3">
    <name type="scientific">Mycobacterium asiaticum</name>
    <dbReference type="NCBI Taxonomy" id="1790"/>
    <lineage>
        <taxon>Bacteria</taxon>
        <taxon>Bacillati</taxon>
        <taxon>Actinomycetota</taxon>
        <taxon>Actinomycetes</taxon>
        <taxon>Mycobacteriales</taxon>
        <taxon>Mycobacteriaceae</taxon>
        <taxon>Mycobacterium</taxon>
    </lineage>
</organism>
<evidence type="ECO:0000313" key="2">
    <source>
        <dbReference type="EMBL" id="OBJ84313.1"/>
    </source>
</evidence>
<dbReference type="AlphaFoldDB" id="A0A1A3HKY4"/>
<keyword evidence="1" id="KW-0472">Membrane</keyword>
<gene>
    <name evidence="2" type="ORF">A5640_16430</name>
</gene>
<evidence type="ECO:0000313" key="3">
    <source>
        <dbReference type="Proteomes" id="UP000093925"/>
    </source>
</evidence>
<evidence type="ECO:0000256" key="1">
    <source>
        <dbReference type="SAM" id="Phobius"/>
    </source>
</evidence>
<accession>A0A1A3HKY4</accession>
<dbReference type="EMBL" id="LZLM01000086">
    <property type="protein sequence ID" value="OBJ84313.1"/>
    <property type="molecule type" value="Genomic_DNA"/>
</dbReference>
<keyword evidence="1" id="KW-1133">Transmembrane helix</keyword>
<name>A0A1A3HKY4_MYCAS</name>
<dbReference type="RefSeq" id="WP_065140697.1">
    <property type="nucleotide sequence ID" value="NZ_LZLF01000417.1"/>
</dbReference>
<protein>
    <submittedName>
        <fullName evidence="2">Uncharacterized protein</fullName>
    </submittedName>
</protein>
<reference evidence="2 3" key="1">
    <citation type="submission" date="2016-06" db="EMBL/GenBank/DDBJ databases">
        <authorList>
            <person name="Kjaerup R.B."/>
            <person name="Dalgaard T.S."/>
            <person name="Juul-Madsen H.R."/>
        </authorList>
    </citation>
    <scope>NUCLEOTIDE SEQUENCE [LARGE SCALE GENOMIC DNA]</scope>
    <source>
        <strain evidence="2 3">1276495.2</strain>
    </source>
</reference>
<feature type="transmembrane region" description="Helical" evidence="1">
    <location>
        <begin position="28"/>
        <end position="46"/>
    </location>
</feature>